<reference evidence="1 2" key="1">
    <citation type="submission" date="2024-06" db="EMBL/GenBank/DDBJ databases">
        <title>Genomic Encyclopedia of Type Strains, Phase IV (KMG-IV): sequencing the most valuable type-strain genomes for metagenomic binning, comparative biology and taxonomic classification.</title>
        <authorList>
            <person name="Goeker M."/>
        </authorList>
    </citation>
    <scope>NUCLEOTIDE SEQUENCE [LARGE SCALE GENOMIC DNA]</scope>
    <source>
        <strain evidence="1 2">DSM 19261</strain>
    </source>
</reference>
<evidence type="ECO:0000313" key="1">
    <source>
        <dbReference type="EMBL" id="MET3574053.1"/>
    </source>
</evidence>
<name>A0ABV2G705_9FIRM</name>
<dbReference type="Proteomes" id="UP001549200">
    <property type="component" value="Unassembled WGS sequence"/>
</dbReference>
<organism evidence="1 2">
    <name type="scientific">Enterocloster citroniae</name>
    <dbReference type="NCBI Taxonomy" id="358743"/>
    <lineage>
        <taxon>Bacteria</taxon>
        <taxon>Bacillati</taxon>
        <taxon>Bacillota</taxon>
        <taxon>Clostridia</taxon>
        <taxon>Lachnospirales</taxon>
        <taxon>Lachnospiraceae</taxon>
        <taxon>Enterocloster</taxon>
    </lineage>
</organism>
<sequence length="59" mass="7132">MEYMIGKKYPAIMNDKVTCFSVLEIEEHECLIQWQDGDVEWAYILDMNRWVLDSCRDKE</sequence>
<dbReference type="GeneID" id="93166921"/>
<keyword evidence="2" id="KW-1185">Reference proteome</keyword>
<evidence type="ECO:0000313" key="2">
    <source>
        <dbReference type="Proteomes" id="UP001549200"/>
    </source>
</evidence>
<evidence type="ECO:0008006" key="3">
    <source>
        <dbReference type="Google" id="ProtNLM"/>
    </source>
</evidence>
<dbReference type="RefSeq" id="WP_143111247.1">
    <property type="nucleotide sequence ID" value="NZ_CAJMFN010000049.1"/>
</dbReference>
<dbReference type="EMBL" id="JBEPLZ010000052">
    <property type="protein sequence ID" value="MET3574053.1"/>
    <property type="molecule type" value="Genomic_DNA"/>
</dbReference>
<accession>A0ABV2G705</accession>
<proteinExistence type="predicted"/>
<gene>
    <name evidence="1" type="ORF">ABID13_005721</name>
</gene>
<protein>
    <recommendedName>
        <fullName evidence="3">DUF4314 domain-containing protein</fullName>
    </recommendedName>
</protein>
<comment type="caution">
    <text evidence="1">The sequence shown here is derived from an EMBL/GenBank/DDBJ whole genome shotgun (WGS) entry which is preliminary data.</text>
</comment>